<name>A0A1T5M283_9FIRM</name>
<dbReference type="Pfam" id="PF06808">
    <property type="entry name" value="DctM"/>
    <property type="match status" value="1"/>
</dbReference>
<feature type="transmembrane region" description="Helical" evidence="7">
    <location>
        <begin position="276"/>
        <end position="298"/>
    </location>
</feature>
<proteinExistence type="predicted"/>
<feature type="transmembrane region" description="Helical" evidence="7">
    <location>
        <begin position="318"/>
        <end position="344"/>
    </location>
</feature>
<evidence type="ECO:0000313" key="10">
    <source>
        <dbReference type="Proteomes" id="UP000190285"/>
    </source>
</evidence>
<keyword evidence="2" id="KW-1003">Cell membrane</keyword>
<gene>
    <name evidence="9" type="ORF">SAMN02194393_03756</name>
</gene>
<evidence type="ECO:0000256" key="1">
    <source>
        <dbReference type="ARBA" id="ARBA00004429"/>
    </source>
</evidence>
<feature type="transmembrane region" description="Helical" evidence="7">
    <location>
        <begin position="94"/>
        <end position="122"/>
    </location>
</feature>
<evidence type="ECO:0000256" key="2">
    <source>
        <dbReference type="ARBA" id="ARBA00022475"/>
    </source>
</evidence>
<dbReference type="STRING" id="36842.SAMN02194393_03756"/>
<sequence>MAIGISFAVILGLIILSVPVAICFLCGSLLYVLLTGMSPGGIAPGAFFALDSTTLLAIPLFLIGGMLMEISGIAEKLIDFASALLAKVKGGLAATIPVACMFFGALSGSGTAAVAALGSIMIPRLEKLGWDRRYTAALMAASGPLGFMIPPNMTAILYGVISNTSVAALFLSTIIPGFIWCSLYLIINRILYKKYFKENEDFQKLMNQSVKENVKKSFKESIPAFIMPLIILGGIYGGIFTATEAGAVACVYAIIIGVFIYKVVDYKKFSEMTVKTGKTIGSILIIFPMVNVFTRFLIIEGVPQAVASFLLGITSNQYAILLFINIIFLVSGMFLSSGVITLVLTPLMMPTAVAIGLNPIQMGVMLFTAVGIGTITPPMAMNLFVSSKVSGVKFQDMLKPLWPLLFFGAVPVLLLVTFIPLLSLWLPKIVMGAKAIGL</sequence>
<feature type="transmembrane region" description="Helical" evidence="7">
    <location>
        <begin position="221"/>
        <end position="239"/>
    </location>
</feature>
<feature type="transmembrane region" description="Helical" evidence="7">
    <location>
        <begin position="404"/>
        <end position="426"/>
    </location>
</feature>
<evidence type="ECO:0000256" key="6">
    <source>
        <dbReference type="ARBA" id="ARBA00023136"/>
    </source>
</evidence>
<dbReference type="PANTHER" id="PTHR33362">
    <property type="entry name" value="SIALIC ACID TRAP TRANSPORTER PERMEASE PROTEIN SIAT-RELATED"/>
    <property type="match status" value="1"/>
</dbReference>
<dbReference type="GO" id="GO:0005886">
    <property type="term" value="C:plasma membrane"/>
    <property type="evidence" value="ECO:0007669"/>
    <property type="project" value="UniProtKB-SubCell"/>
</dbReference>
<feature type="transmembrane region" description="Helical" evidence="7">
    <location>
        <begin position="364"/>
        <end position="384"/>
    </location>
</feature>
<evidence type="ECO:0000256" key="5">
    <source>
        <dbReference type="ARBA" id="ARBA00022989"/>
    </source>
</evidence>
<dbReference type="OrthoDB" id="9772674at2"/>
<feature type="transmembrane region" description="Helical" evidence="7">
    <location>
        <begin position="6"/>
        <end position="34"/>
    </location>
</feature>
<organism evidence="9 10">
    <name type="scientific">Maledivibacter halophilus</name>
    <dbReference type="NCBI Taxonomy" id="36842"/>
    <lineage>
        <taxon>Bacteria</taxon>
        <taxon>Bacillati</taxon>
        <taxon>Bacillota</taxon>
        <taxon>Clostridia</taxon>
        <taxon>Peptostreptococcales</taxon>
        <taxon>Caminicellaceae</taxon>
        <taxon>Maledivibacter</taxon>
    </lineage>
</organism>
<dbReference type="Proteomes" id="UP000190285">
    <property type="component" value="Unassembled WGS sequence"/>
</dbReference>
<evidence type="ECO:0000259" key="8">
    <source>
        <dbReference type="Pfam" id="PF06808"/>
    </source>
</evidence>
<evidence type="ECO:0000313" key="9">
    <source>
        <dbReference type="EMBL" id="SKC82362.1"/>
    </source>
</evidence>
<dbReference type="PANTHER" id="PTHR33362:SF2">
    <property type="entry name" value="TRAP TRANSPORTER LARGE PERMEASE PROTEIN"/>
    <property type="match status" value="1"/>
</dbReference>
<keyword evidence="6 7" id="KW-0472">Membrane</keyword>
<dbReference type="NCBIfam" id="TIGR00786">
    <property type="entry name" value="dctM"/>
    <property type="match status" value="1"/>
</dbReference>
<keyword evidence="4 7" id="KW-0812">Transmembrane</keyword>
<dbReference type="AlphaFoldDB" id="A0A1T5M283"/>
<protein>
    <submittedName>
        <fullName evidence="9">C4-dicarboxylate transporter, DctM subunit</fullName>
    </submittedName>
</protein>
<feature type="transmembrane region" description="Helical" evidence="7">
    <location>
        <begin position="134"/>
        <end position="161"/>
    </location>
</feature>
<dbReference type="EMBL" id="FUZT01000009">
    <property type="protein sequence ID" value="SKC82362.1"/>
    <property type="molecule type" value="Genomic_DNA"/>
</dbReference>
<keyword evidence="10" id="KW-1185">Reference proteome</keyword>
<dbReference type="RefSeq" id="WP_079493670.1">
    <property type="nucleotide sequence ID" value="NZ_FUZT01000009.1"/>
</dbReference>
<comment type="subcellular location">
    <subcellularLocation>
        <location evidence="1">Cell inner membrane</location>
        <topology evidence="1">Multi-pass membrane protein</topology>
    </subcellularLocation>
</comment>
<evidence type="ECO:0000256" key="4">
    <source>
        <dbReference type="ARBA" id="ARBA00022692"/>
    </source>
</evidence>
<dbReference type="GO" id="GO:0022857">
    <property type="term" value="F:transmembrane transporter activity"/>
    <property type="evidence" value="ECO:0007669"/>
    <property type="project" value="TreeGrafter"/>
</dbReference>
<feature type="transmembrane region" description="Helical" evidence="7">
    <location>
        <begin position="46"/>
        <end position="74"/>
    </location>
</feature>
<accession>A0A1T5M283</accession>
<keyword evidence="3" id="KW-0997">Cell inner membrane</keyword>
<dbReference type="InterPro" id="IPR004681">
    <property type="entry name" value="TRAP_DctM"/>
</dbReference>
<feature type="transmembrane region" description="Helical" evidence="7">
    <location>
        <begin position="245"/>
        <end position="264"/>
    </location>
</feature>
<feature type="transmembrane region" description="Helical" evidence="7">
    <location>
        <begin position="167"/>
        <end position="187"/>
    </location>
</feature>
<dbReference type="InterPro" id="IPR010656">
    <property type="entry name" value="DctM"/>
</dbReference>
<evidence type="ECO:0000256" key="7">
    <source>
        <dbReference type="SAM" id="Phobius"/>
    </source>
</evidence>
<reference evidence="9 10" key="1">
    <citation type="submission" date="2017-02" db="EMBL/GenBank/DDBJ databases">
        <authorList>
            <person name="Peterson S.W."/>
        </authorList>
    </citation>
    <scope>NUCLEOTIDE SEQUENCE [LARGE SCALE GENOMIC DNA]</scope>
    <source>
        <strain evidence="9 10">M1</strain>
    </source>
</reference>
<feature type="domain" description="TRAP C4-dicarboxylate transport system permease DctM subunit" evidence="8">
    <location>
        <begin position="7"/>
        <end position="421"/>
    </location>
</feature>
<dbReference type="PIRSF" id="PIRSF006066">
    <property type="entry name" value="HI0050"/>
    <property type="match status" value="1"/>
</dbReference>
<evidence type="ECO:0000256" key="3">
    <source>
        <dbReference type="ARBA" id="ARBA00022519"/>
    </source>
</evidence>
<keyword evidence="5 7" id="KW-1133">Transmembrane helix</keyword>